<dbReference type="Proteomes" id="UP000295500">
    <property type="component" value="Unassembled WGS sequence"/>
</dbReference>
<evidence type="ECO:0000313" key="3">
    <source>
        <dbReference type="Proteomes" id="UP000295500"/>
    </source>
</evidence>
<comment type="caution">
    <text evidence="2">The sequence shown here is derived from an EMBL/GenBank/DDBJ whole genome shotgun (WGS) entry which is preliminary data.</text>
</comment>
<evidence type="ECO:0000256" key="1">
    <source>
        <dbReference type="SAM" id="Phobius"/>
    </source>
</evidence>
<sequence>MAKDRRKKGCPNENCKLHNKVKQDIAANYCPNCGEKLIFICANNGCFNEIEERGQEHYYCDRCAGEKKDRKQKRKDTAKKYAMRAGGVVVTPVVVAGANIIKEVSKDGQKAAAKAGVEFVENAVKAVVKK</sequence>
<organism evidence="2 3">
    <name type="scientific">Aminicella lysinilytica</name>
    <dbReference type="NCBI Taxonomy" id="433323"/>
    <lineage>
        <taxon>Bacteria</taxon>
        <taxon>Bacillati</taxon>
        <taxon>Bacillota</taxon>
        <taxon>Clostridia</taxon>
        <taxon>Peptostreptococcales</taxon>
        <taxon>Anaerovoracaceae</taxon>
        <taxon>Aminicella</taxon>
    </lineage>
</organism>
<reference evidence="2 3" key="1">
    <citation type="submission" date="2019-03" db="EMBL/GenBank/DDBJ databases">
        <title>Genomic Encyclopedia of Type Strains, Phase IV (KMG-IV): sequencing the most valuable type-strain genomes for metagenomic binning, comparative biology and taxonomic classification.</title>
        <authorList>
            <person name="Goeker M."/>
        </authorList>
    </citation>
    <scope>NUCLEOTIDE SEQUENCE [LARGE SCALE GENOMIC DNA]</scope>
    <source>
        <strain evidence="2 3">DSM 28287</strain>
    </source>
</reference>
<keyword evidence="3" id="KW-1185">Reference proteome</keyword>
<keyword evidence="1" id="KW-0812">Transmembrane</keyword>
<dbReference type="EMBL" id="SNXO01000023">
    <property type="protein sequence ID" value="TDP53706.1"/>
    <property type="molecule type" value="Genomic_DNA"/>
</dbReference>
<gene>
    <name evidence="2" type="ORF">EV211_12321</name>
</gene>
<name>A0A4R6Q0S4_9FIRM</name>
<protein>
    <submittedName>
        <fullName evidence="2">Uncharacterized protein</fullName>
    </submittedName>
</protein>
<keyword evidence="1" id="KW-1133">Transmembrane helix</keyword>
<keyword evidence="1" id="KW-0472">Membrane</keyword>
<accession>A0A4R6Q0S4</accession>
<proteinExistence type="predicted"/>
<dbReference type="OrthoDB" id="4377018at2"/>
<feature type="transmembrane region" description="Helical" evidence="1">
    <location>
        <begin position="81"/>
        <end position="101"/>
    </location>
</feature>
<evidence type="ECO:0000313" key="2">
    <source>
        <dbReference type="EMBL" id="TDP53706.1"/>
    </source>
</evidence>
<dbReference type="AlphaFoldDB" id="A0A4R6Q0S4"/>
<dbReference type="RefSeq" id="WP_133528705.1">
    <property type="nucleotide sequence ID" value="NZ_SNXO01000023.1"/>
</dbReference>